<dbReference type="AlphaFoldDB" id="A0A9P7GPM7"/>
<accession>A0A9P7GPM7</accession>
<dbReference type="Proteomes" id="UP000717328">
    <property type="component" value="Unassembled WGS sequence"/>
</dbReference>
<protein>
    <submittedName>
        <fullName evidence="2">Uncharacterized protein</fullName>
    </submittedName>
</protein>
<evidence type="ECO:0000256" key="1">
    <source>
        <dbReference type="SAM" id="MobiDB-lite"/>
    </source>
</evidence>
<reference evidence="2" key="1">
    <citation type="submission" date="2021-02" db="EMBL/GenBank/DDBJ databases">
        <authorList>
            <person name="Nieuwenhuis M."/>
            <person name="Van De Peppel L.J.J."/>
        </authorList>
    </citation>
    <scope>NUCLEOTIDE SEQUENCE</scope>
    <source>
        <strain evidence="2">D49</strain>
    </source>
</reference>
<dbReference type="OrthoDB" id="8954335at2759"/>
<gene>
    <name evidence="2" type="ORF">H0H81_009652</name>
</gene>
<reference evidence="2" key="2">
    <citation type="submission" date="2021-10" db="EMBL/GenBank/DDBJ databases">
        <title>Phylogenomics reveals ancestral predisposition of the termite-cultivated fungus Termitomyces towards a domesticated lifestyle.</title>
        <authorList>
            <person name="Auxier B."/>
            <person name="Grum-Grzhimaylo A."/>
            <person name="Cardenas M.E."/>
            <person name="Lodge J.D."/>
            <person name="Laessoe T."/>
            <person name="Pedersen O."/>
            <person name="Smith M.E."/>
            <person name="Kuyper T.W."/>
            <person name="Franco-Molano E.A."/>
            <person name="Baroni T.J."/>
            <person name="Aanen D.K."/>
        </authorList>
    </citation>
    <scope>NUCLEOTIDE SEQUENCE</scope>
    <source>
        <strain evidence="2">D49</strain>
    </source>
</reference>
<keyword evidence="3" id="KW-1185">Reference proteome</keyword>
<feature type="region of interest" description="Disordered" evidence="1">
    <location>
        <begin position="96"/>
        <end position="120"/>
    </location>
</feature>
<organism evidence="2 3">
    <name type="scientific">Sphagnurus paluster</name>
    <dbReference type="NCBI Taxonomy" id="117069"/>
    <lineage>
        <taxon>Eukaryota</taxon>
        <taxon>Fungi</taxon>
        <taxon>Dikarya</taxon>
        <taxon>Basidiomycota</taxon>
        <taxon>Agaricomycotina</taxon>
        <taxon>Agaricomycetes</taxon>
        <taxon>Agaricomycetidae</taxon>
        <taxon>Agaricales</taxon>
        <taxon>Tricholomatineae</taxon>
        <taxon>Lyophyllaceae</taxon>
        <taxon>Sphagnurus</taxon>
    </lineage>
</organism>
<dbReference type="EMBL" id="JABCKI010000287">
    <property type="protein sequence ID" value="KAG5651160.1"/>
    <property type="molecule type" value="Genomic_DNA"/>
</dbReference>
<comment type="caution">
    <text evidence="2">The sequence shown here is derived from an EMBL/GenBank/DDBJ whole genome shotgun (WGS) entry which is preliminary data.</text>
</comment>
<proteinExistence type="predicted"/>
<sequence>MTKWSLIRTEVGIAREKQLAHDYWKDIIKQGSKMFRLDQPPEGKTALQIFEDHKLVAEALEIQTELVKVEKLLAETEAGRTLRYTLEELLENQKRMAKRLQHDDEGEDGLMKVQKQIKKD</sequence>
<evidence type="ECO:0000313" key="3">
    <source>
        <dbReference type="Proteomes" id="UP000717328"/>
    </source>
</evidence>
<evidence type="ECO:0000313" key="2">
    <source>
        <dbReference type="EMBL" id="KAG5651160.1"/>
    </source>
</evidence>
<name>A0A9P7GPM7_9AGAR</name>